<dbReference type="AlphaFoldDB" id="A0A3N6N0C3"/>
<accession>A0A3N6N0C3</accession>
<sequence>MPTDYIAPFALWVVVRRVHRRDGSCFAEPACAGWGGHGGLAVFVSRLHACVYATLRNIHRAQDDTDDWRCIPLQAFDLHGDIRDVNGALNCAMTFAFACDSTGALTVANGAPGLCYLETTFELPDLGLDPVFNFSQWAFDIMRELWECVGAHGYPESIDRTAMMDDMTFACALSVALEVASLTRAEPDGDHWTVYDADTVCWISTPARSCGASQTTRTIH</sequence>
<keyword evidence="2" id="KW-1185">Reference proteome</keyword>
<comment type="caution">
    <text evidence="1">The sequence shown here is derived from an EMBL/GenBank/DDBJ whole genome shotgun (WGS) entry which is preliminary data.</text>
</comment>
<name>A0A3N6N0C3_9BURK</name>
<dbReference type="RefSeq" id="WP_124152832.1">
    <property type="nucleotide sequence ID" value="NZ_RQIS01000015.1"/>
</dbReference>
<gene>
    <name evidence="1" type="ORF">D1Y85_20115</name>
</gene>
<organism evidence="1 2">
    <name type="scientific">Paraburkholderia dinghuensis</name>
    <dbReference type="NCBI Taxonomy" id="2305225"/>
    <lineage>
        <taxon>Bacteria</taxon>
        <taxon>Pseudomonadati</taxon>
        <taxon>Pseudomonadota</taxon>
        <taxon>Betaproteobacteria</taxon>
        <taxon>Burkholderiales</taxon>
        <taxon>Burkholderiaceae</taxon>
        <taxon>Paraburkholderia</taxon>
    </lineage>
</organism>
<dbReference type="OrthoDB" id="9096056at2"/>
<proteinExistence type="predicted"/>
<evidence type="ECO:0000313" key="2">
    <source>
        <dbReference type="Proteomes" id="UP000272778"/>
    </source>
</evidence>
<reference evidence="1 2" key="1">
    <citation type="submission" date="2018-11" db="EMBL/GenBank/DDBJ databases">
        <title>Paraburkholderia sp. DHOA04, isolated from soil.</title>
        <authorList>
            <person name="Gao Z.-H."/>
            <person name="Qiu L.-H."/>
            <person name="Fu J.-C."/>
        </authorList>
    </citation>
    <scope>NUCLEOTIDE SEQUENCE [LARGE SCALE GENOMIC DNA]</scope>
    <source>
        <strain evidence="1 2">DHOA04</strain>
    </source>
</reference>
<dbReference type="EMBL" id="RQIS01000015">
    <property type="protein sequence ID" value="RQH03941.1"/>
    <property type="molecule type" value="Genomic_DNA"/>
</dbReference>
<evidence type="ECO:0000313" key="1">
    <source>
        <dbReference type="EMBL" id="RQH03941.1"/>
    </source>
</evidence>
<protein>
    <submittedName>
        <fullName evidence="1">Uncharacterized protein</fullName>
    </submittedName>
</protein>
<dbReference type="Proteomes" id="UP000272778">
    <property type="component" value="Unassembled WGS sequence"/>
</dbReference>